<dbReference type="GO" id="GO:0003677">
    <property type="term" value="F:DNA binding"/>
    <property type="evidence" value="ECO:0007669"/>
    <property type="project" value="UniProtKB-KW"/>
</dbReference>
<keyword evidence="4" id="KW-0539">Nucleus</keyword>
<dbReference type="InterPro" id="IPR003441">
    <property type="entry name" value="NAC-dom"/>
</dbReference>
<proteinExistence type="predicted"/>
<evidence type="ECO:0000313" key="6">
    <source>
        <dbReference type="EMBL" id="KAK4777640.1"/>
    </source>
</evidence>
<name>A0AAN7L9N4_9MYRT</name>
<keyword evidence="1" id="KW-0805">Transcription regulation</keyword>
<dbReference type="GO" id="GO:0048731">
    <property type="term" value="P:system development"/>
    <property type="evidence" value="ECO:0007669"/>
    <property type="project" value="TreeGrafter"/>
</dbReference>
<dbReference type="InterPro" id="IPR036093">
    <property type="entry name" value="NAC_dom_sf"/>
</dbReference>
<protein>
    <recommendedName>
        <fullName evidence="5">NAC domain-containing protein</fullName>
    </recommendedName>
</protein>
<dbReference type="PANTHER" id="PTHR31719:SF134">
    <property type="entry name" value="NAC DOMAIN-CONTAINING PROTEIN 104"/>
    <property type="match status" value="1"/>
</dbReference>
<keyword evidence="2" id="KW-0238">DNA-binding</keyword>
<dbReference type="Pfam" id="PF02365">
    <property type="entry name" value="NAM"/>
    <property type="match status" value="1"/>
</dbReference>
<dbReference type="Gene3D" id="2.170.150.80">
    <property type="entry name" value="NAC domain"/>
    <property type="match status" value="1"/>
</dbReference>
<dbReference type="FunFam" id="2.170.150.80:FF:000014">
    <property type="entry name" value="NAC domain-containing protein 104"/>
    <property type="match status" value="1"/>
</dbReference>
<dbReference type="AlphaFoldDB" id="A0AAN7L9N4"/>
<comment type="caution">
    <text evidence="6">The sequence shown here is derived from an EMBL/GenBank/DDBJ whole genome shotgun (WGS) entry which is preliminary data.</text>
</comment>
<dbReference type="GO" id="GO:0006355">
    <property type="term" value="P:regulation of DNA-templated transcription"/>
    <property type="evidence" value="ECO:0007669"/>
    <property type="project" value="InterPro"/>
</dbReference>
<dbReference type="Proteomes" id="UP001345219">
    <property type="component" value="Chromosome 14"/>
</dbReference>
<evidence type="ECO:0000259" key="5">
    <source>
        <dbReference type="PROSITE" id="PS51005"/>
    </source>
</evidence>
<sequence>MGDHYTNVDLPPGFRFQPTDEELVVHFLHRKASLLPCHPDVIPDLHLVPYDPWELQGRALAEGNKWYYYSRRTQDRLTGSGYWKPSGVDEPVLASTNRRVGMKRHLVFYAGEAPEGTKTNWVMHEYRLSGGGSSEPSSSKRKGNAKTDCSNWVLCRVYQSNGDGEDDDSSNGIGLSCLDEVFLSLDDLDEITN</sequence>
<dbReference type="SUPFAM" id="SSF101941">
    <property type="entry name" value="NAC domain"/>
    <property type="match status" value="1"/>
</dbReference>
<evidence type="ECO:0000256" key="4">
    <source>
        <dbReference type="ARBA" id="ARBA00023242"/>
    </source>
</evidence>
<evidence type="ECO:0000256" key="3">
    <source>
        <dbReference type="ARBA" id="ARBA00023163"/>
    </source>
</evidence>
<dbReference type="PROSITE" id="PS51005">
    <property type="entry name" value="NAC"/>
    <property type="match status" value="1"/>
</dbReference>
<evidence type="ECO:0000256" key="2">
    <source>
        <dbReference type="ARBA" id="ARBA00023125"/>
    </source>
</evidence>
<evidence type="ECO:0000313" key="7">
    <source>
        <dbReference type="Proteomes" id="UP001345219"/>
    </source>
</evidence>
<dbReference type="EMBL" id="JAXIOK010000002">
    <property type="protein sequence ID" value="KAK4777640.1"/>
    <property type="molecule type" value="Genomic_DNA"/>
</dbReference>
<gene>
    <name evidence="6" type="ORF">SAY87_017827</name>
</gene>
<accession>A0AAN7L9N4</accession>
<keyword evidence="3" id="KW-0804">Transcription</keyword>
<reference evidence="6 7" key="1">
    <citation type="journal article" date="2023" name="Hortic Res">
        <title>Pangenome of water caltrop reveals structural variations and asymmetric subgenome divergence after allopolyploidization.</title>
        <authorList>
            <person name="Zhang X."/>
            <person name="Chen Y."/>
            <person name="Wang L."/>
            <person name="Yuan Y."/>
            <person name="Fang M."/>
            <person name="Shi L."/>
            <person name="Lu R."/>
            <person name="Comes H.P."/>
            <person name="Ma Y."/>
            <person name="Chen Y."/>
            <person name="Huang G."/>
            <person name="Zhou Y."/>
            <person name="Zheng Z."/>
            <person name="Qiu Y."/>
        </authorList>
    </citation>
    <scope>NUCLEOTIDE SEQUENCE [LARGE SCALE GENOMIC DNA]</scope>
    <source>
        <tissue evidence="6">Roots</tissue>
    </source>
</reference>
<evidence type="ECO:0000256" key="1">
    <source>
        <dbReference type="ARBA" id="ARBA00023015"/>
    </source>
</evidence>
<feature type="domain" description="NAC" evidence="5">
    <location>
        <begin position="10"/>
        <end position="160"/>
    </location>
</feature>
<keyword evidence="7" id="KW-1185">Reference proteome</keyword>
<organism evidence="6 7">
    <name type="scientific">Trapa incisa</name>
    <dbReference type="NCBI Taxonomy" id="236973"/>
    <lineage>
        <taxon>Eukaryota</taxon>
        <taxon>Viridiplantae</taxon>
        <taxon>Streptophyta</taxon>
        <taxon>Embryophyta</taxon>
        <taxon>Tracheophyta</taxon>
        <taxon>Spermatophyta</taxon>
        <taxon>Magnoliopsida</taxon>
        <taxon>eudicotyledons</taxon>
        <taxon>Gunneridae</taxon>
        <taxon>Pentapetalae</taxon>
        <taxon>rosids</taxon>
        <taxon>malvids</taxon>
        <taxon>Myrtales</taxon>
        <taxon>Lythraceae</taxon>
        <taxon>Trapa</taxon>
    </lineage>
</organism>
<dbReference type="PANTHER" id="PTHR31719">
    <property type="entry name" value="NAC TRANSCRIPTION FACTOR 56"/>
    <property type="match status" value="1"/>
</dbReference>